<dbReference type="InterPro" id="IPR036865">
    <property type="entry name" value="CRAL-TRIO_dom_sf"/>
</dbReference>
<dbReference type="InterPro" id="IPR036273">
    <property type="entry name" value="CRAL/TRIO_N_dom_sf"/>
</dbReference>
<organism evidence="1 2">
    <name type="scientific">Tilletia indica</name>
    <dbReference type="NCBI Taxonomy" id="43049"/>
    <lineage>
        <taxon>Eukaryota</taxon>
        <taxon>Fungi</taxon>
        <taxon>Dikarya</taxon>
        <taxon>Basidiomycota</taxon>
        <taxon>Ustilaginomycotina</taxon>
        <taxon>Exobasidiomycetes</taxon>
        <taxon>Tilletiales</taxon>
        <taxon>Tilletiaceae</taxon>
        <taxon>Tilletia</taxon>
    </lineage>
</organism>
<dbReference type="PANTHER" id="PTHR45824">
    <property type="entry name" value="GH16843P"/>
    <property type="match status" value="1"/>
</dbReference>
<accession>A0A177TAM8</accession>
<dbReference type="SMART" id="SM00516">
    <property type="entry name" value="SEC14"/>
    <property type="match status" value="1"/>
</dbReference>
<dbReference type="InterPro" id="IPR001251">
    <property type="entry name" value="CRAL-TRIO_dom"/>
</dbReference>
<gene>
    <name evidence="1" type="ORF">A4X13_0g3886</name>
</gene>
<dbReference type="SUPFAM" id="SSF46938">
    <property type="entry name" value="CRAL/TRIO N-terminal domain"/>
    <property type="match status" value="1"/>
</dbReference>
<keyword evidence="2" id="KW-1185">Reference proteome</keyword>
<dbReference type="AlphaFoldDB" id="A0A177TAM8"/>
<proteinExistence type="predicted"/>
<reference evidence="1" key="2">
    <citation type="journal article" date="2019" name="IMA Fungus">
        <title>Genome sequencing and comparison of five Tilletia species to identify candidate genes for the detection of regulated species infecting wheat.</title>
        <authorList>
            <person name="Nguyen H.D.T."/>
            <person name="Sultana T."/>
            <person name="Kesanakurti P."/>
            <person name="Hambleton S."/>
        </authorList>
    </citation>
    <scope>NUCLEOTIDE SEQUENCE</scope>
    <source>
        <strain evidence="1">DAOMC 236416</strain>
    </source>
</reference>
<sequence length="366" mass="41588">MSFLFGRRPEATANSSEVKVVGNDSDTDIANGNGAAEVEAQRDIAPPKTHKLVLTPPTDIEVEPVPQLSSDRQTQVDELRKYLVELHRDGLAEDDPYHSFEAKWIQEWYLPERYLGAVNWDLNAAKIRIKSTLEWRRSFQPDRISPDEVKGEALTGKHFIGGFDKQGRPIFTVCPRNENTKNYETQLRYMVWSFERCIQLMPKGVYQLNLIMSLEGNTAANNPPMSTSRTALNIMQNHYPNRLARAVCNRGPWFFTLFFRVISPFVDPVTRQKIFFNPKMTTLANPDQITTEWEGGEYNYEWDFESYWSQLLEYCGVNPDGSRVSGPVPVDKNKEMGLVGAGPSNTTEPAHNEHHDVANGTATQEA</sequence>
<dbReference type="Pfam" id="PF00650">
    <property type="entry name" value="CRAL_TRIO"/>
    <property type="match status" value="1"/>
</dbReference>
<name>A0A177TAM8_9BASI</name>
<reference evidence="1" key="1">
    <citation type="submission" date="2016-04" db="EMBL/GenBank/DDBJ databases">
        <authorList>
            <person name="Nguyen H.D."/>
            <person name="Samba Siva P."/>
            <person name="Cullis J."/>
            <person name="Levesque C.A."/>
            <person name="Hambleton S."/>
        </authorList>
    </citation>
    <scope>NUCLEOTIDE SEQUENCE</scope>
    <source>
        <strain evidence="1">DAOMC 236416</strain>
    </source>
</reference>
<dbReference type="PANTHER" id="PTHR45824:SF29">
    <property type="entry name" value="GH16843P"/>
    <property type="match status" value="1"/>
</dbReference>
<evidence type="ECO:0000313" key="2">
    <source>
        <dbReference type="Proteomes" id="UP000077521"/>
    </source>
</evidence>
<protein>
    <submittedName>
        <fullName evidence="1">Uncharacterized protein</fullName>
    </submittedName>
</protein>
<dbReference type="PROSITE" id="PS50191">
    <property type="entry name" value="CRAL_TRIO"/>
    <property type="match status" value="1"/>
</dbReference>
<dbReference type="SUPFAM" id="SSF52087">
    <property type="entry name" value="CRAL/TRIO domain"/>
    <property type="match status" value="1"/>
</dbReference>
<dbReference type="Proteomes" id="UP000077521">
    <property type="component" value="Unassembled WGS sequence"/>
</dbReference>
<dbReference type="Gene3D" id="3.40.525.10">
    <property type="entry name" value="CRAL-TRIO lipid binding domain"/>
    <property type="match status" value="1"/>
</dbReference>
<dbReference type="GO" id="GO:0008526">
    <property type="term" value="F:phosphatidylinositol transfer activity"/>
    <property type="evidence" value="ECO:0007669"/>
    <property type="project" value="TreeGrafter"/>
</dbReference>
<comment type="caution">
    <text evidence="1">The sequence shown here is derived from an EMBL/GenBank/DDBJ whole genome shotgun (WGS) entry which is preliminary data.</text>
</comment>
<evidence type="ECO:0000313" key="1">
    <source>
        <dbReference type="EMBL" id="KAE8251659.1"/>
    </source>
</evidence>
<dbReference type="CDD" id="cd00170">
    <property type="entry name" value="SEC14"/>
    <property type="match status" value="1"/>
</dbReference>
<dbReference type="InterPro" id="IPR052578">
    <property type="entry name" value="PI_Transfer_CRAL-TRIO"/>
</dbReference>
<dbReference type="EMBL" id="LWDF02000236">
    <property type="protein sequence ID" value="KAE8251659.1"/>
    <property type="molecule type" value="Genomic_DNA"/>
</dbReference>